<dbReference type="OrthoDB" id="433115at2759"/>
<accession>A0A812RD30</accession>
<evidence type="ECO:0000256" key="1">
    <source>
        <dbReference type="SAM" id="SignalP"/>
    </source>
</evidence>
<proteinExistence type="predicted"/>
<dbReference type="InterPro" id="IPR043776">
    <property type="entry name" value="DUF5718"/>
</dbReference>
<dbReference type="AlphaFoldDB" id="A0A812RD30"/>
<evidence type="ECO:0000313" key="2">
    <source>
        <dbReference type="EMBL" id="CAE7435168.1"/>
    </source>
</evidence>
<comment type="caution">
    <text evidence="2">The sequence shown here is derived from an EMBL/GenBank/DDBJ whole genome shotgun (WGS) entry which is preliminary data.</text>
</comment>
<gene>
    <name evidence="2" type="primary">CHR23</name>
    <name evidence="2" type="ORF">SNAT2548_LOCUS23637</name>
</gene>
<feature type="signal peptide" evidence="1">
    <location>
        <begin position="1"/>
        <end position="19"/>
    </location>
</feature>
<sequence length="439" mass="49167">MPLVKTTALSAALVSVAWAEPLSVGGLDLATPPSHCAPVRDAEVPKAATVGFVSGMLTASAAFWVHREKRRRRQPGKATHPREWAIWTRVDRKKKGYVSRKDIKSLCYRFESDEHAEHLAKQLDPWAMDHIYFGDFIKNFKAVQMMRQAGRLKLWHRCCGLGVAGNVAGHMAQAGEAGQESNSATKPAAIFSFYMPPHPYQVSDHQADKKRLQEFPVTYAVIDYPKLPGACKVQVEPELSLLVDIVYTKDRKRVDHLVPRRVAAFNDCSIRSLEGAEKLSMKKNWGFGSKGISLRSFPIDSFASGSFVDFLALVSYMKRDGEVFQYSVKAPVRNYLLFHEPLLDWIVEQINDQKDTDKWEEIFPQLASSDFPTSAWIALGAGEYTDYGATHFLQPLDEVVVVVYDERVMPDGPGMAQVLDMFEDTPAPAGSVMLHQTFV</sequence>
<feature type="chain" id="PRO_5032935343" evidence="1">
    <location>
        <begin position="20"/>
        <end position="439"/>
    </location>
</feature>
<dbReference type="Pfam" id="PF18985">
    <property type="entry name" value="DUF5718"/>
    <property type="match status" value="1"/>
</dbReference>
<keyword evidence="3" id="KW-1185">Reference proteome</keyword>
<reference evidence="2" key="1">
    <citation type="submission" date="2021-02" db="EMBL/GenBank/DDBJ databases">
        <authorList>
            <person name="Dougan E. K."/>
            <person name="Rhodes N."/>
            <person name="Thang M."/>
            <person name="Chan C."/>
        </authorList>
    </citation>
    <scope>NUCLEOTIDE SEQUENCE</scope>
</reference>
<evidence type="ECO:0000313" key="3">
    <source>
        <dbReference type="Proteomes" id="UP000604046"/>
    </source>
</evidence>
<dbReference type="EMBL" id="CAJNDS010002328">
    <property type="protein sequence ID" value="CAE7435168.1"/>
    <property type="molecule type" value="Genomic_DNA"/>
</dbReference>
<name>A0A812RD30_9DINO</name>
<organism evidence="2 3">
    <name type="scientific">Symbiodinium natans</name>
    <dbReference type="NCBI Taxonomy" id="878477"/>
    <lineage>
        <taxon>Eukaryota</taxon>
        <taxon>Sar</taxon>
        <taxon>Alveolata</taxon>
        <taxon>Dinophyceae</taxon>
        <taxon>Suessiales</taxon>
        <taxon>Symbiodiniaceae</taxon>
        <taxon>Symbiodinium</taxon>
    </lineage>
</organism>
<protein>
    <submittedName>
        <fullName evidence="2">CHR23 protein</fullName>
    </submittedName>
</protein>
<dbReference type="Proteomes" id="UP000604046">
    <property type="component" value="Unassembled WGS sequence"/>
</dbReference>
<keyword evidence="1" id="KW-0732">Signal</keyword>